<gene>
    <name evidence="1" type="ORF">HDU87_005127</name>
</gene>
<evidence type="ECO:0000313" key="1">
    <source>
        <dbReference type="EMBL" id="KAJ3184280.1"/>
    </source>
</evidence>
<reference evidence="1" key="1">
    <citation type="submission" date="2020-05" db="EMBL/GenBank/DDBJ databases">
        <title>Phylogenomic resolution of chytrid fungi.</title>
        <authorList>
            <person name="Stajich J.E."/>
            <person name="Amses K."/>
            <person name="Simmons R."/>
            <person name="Seto K."/>
            <person name="Myers J."/>
            <person name="Bonds A."/>
            <person name="Quandt C.A."/>
            <person name="Barry K."/>
            <person name="Liu P."/>
            <person name="Grigoriev I."/>
            <person name="Longcore J.E."/>
            <person name="James T.Y."/>
        </authorList>
    </citation>
    <scope>NUCLEOTIDE SEQUENCE</scope>
    <source>
        <strain evidence="1">JEL0379</strain>
    </source>
</reference>
<organism evidence="1 2">
    <name type="scientific">Geranomyces variabilis</name>
    <dbReference type="NCBI Taxonomy" id="109894"/>
    <lineage>
        <taxon>Eukaryota</taxon>
        <taxon>Fungi</taxon>
        <taxon>Fungi incertae sedis</taxon>
        <taxon>Chytridiomycota</taxon>
        <taxon>Chytridiomycota incertae sedis</taxon>
        <taxon>Chytridiomycetes</taxon>
        <taxon>Spizellomycetales</taxon>
        <taxon>Powellomycetaceae</taxon>
        <taxon>Geranomyces</taxon>
    </lineage>
</organism>
<sequence length="248" mass="28210">MRCKNDFAHVELDAENLTTIILKMIGLAAINGAPIQGGIVTQPTATEVKTLLARLAEAFKSKEVRCYWTGVALIPRATSGFQQLSLDRIDDQTLSYVHPEQRVVASSLWANYLLGSYDYATRLRLIGFMKANYTPDRADGAMSAYRTGHDSGVHFSAVDTKYWRDKWHNQSVVHRMNRLTREGRYNASDVYPTLHWLNYAKEADATYYTNEAFATLTNKPPNVASVEVVIRQQRRMLETMFAHWDGRL</sequence>
<dbReference type="AlphaFoldDB" id="A0AAD5XUA3"/>
<name>A0AAD5XUA3_9FUNG</name>
<protein>
    <submittedName>
        <fullName evidence="1">Uncharacterized protein</fullName>
    </submittedName>
</protein>
<keyword evidence="2" id="KW-1185">Reference proteome</keyword>
<evidence type="ECO:0000313" key="2">
    <source>
        <dbReference type="Proteomes" id="UP001212152"/>
    </source>
</evidence>
<accession>A0AAD5XUA3</accession>
<proteinExistence type="predicted"/>
<dbReference type="EMBL" id="JADGJQ010000004">
    <property type="protein sequence ID" value="KAJ3184280.1"/>
    <property type="molecule type" value="Genomic_DNA"/>
</dbReference>
<comment type="caution">
    <text evidence="1">The sequence shown here is derived from an EMBL/GenBank/DDBJ whole genome shotgun (WGS) entry which is preliminary data.</text>
</comment>
<dbReference type="Proteomes" id="UP001212152">
    <property type="component" value="Unassembled WGS sequence"/>
</dbReference>